<dbReference type="Gene3D" id="3.40.50.1820">
    <property type="entry name" value="alpha/beta hydrolase"/>
    <property type="match status" value="1"/>
</dbReference>
<feature type="signal peptide" evidence="6">
    <location>
        <begin position="1"/>
        <end position="24"/>
    </location>
</feature>
<protein>
    <submittedName>
        <fullName evidence="8">InlB B-repeat-containing protein</fullName>
    </submittedName>
</protein>
<evidence type="ECO:0000259" key="7">
    <source>
        <dbReference type="Pfam" id="PF22244"/>
    </source>
</evidence>
<feature type="domain" description="4-O-methyl-glucuronoyl methylesterase-like" evidence="7">
    <location>
        <begin position="192"/>
        <end position="349"/>
    </location>
</feature>
<keyword evidence="9" id="KW-1185">Reference proteome</keyword>
<evidence type="ECO:0000256" key="4">
    <source>
        <dbReference type="ARBA" id="ARBA00022801"/>
    </source>
</evidence>
<proteinExistence type="predicted"/>
<dbReference type="Pfam" id="PF09479">
    <property type="entry name" value="Flg_new"/>
    <property type="match status" value="1"/>
</dbReference>
<dbReference type="InterPro" id="IPR042229">
    <property type="entry name" value="Listeria/Bacterioides_rpt_sf"/>
</dbReference>
<sequence>MKKPKRIIGLILAALMLMPVPLNTAQAGSADSNLEKAAYSVRGYASAQLAAADFTVSFHTNGGNAVPEQSVAAGEPAKKPADPVREGKEFAGWFSNEDLTSAYYFNAPVIESRTLYAKWLSATEFKSAAELDKVYELPNPFRFYDGTMVTDPSQWPERRAELDEMYQTYFMGNIPDAPEELSATRSGNKLTITMKAGEVTQTVDVTITLPTAEQAAAAGVTAPYPLVIGDSGTAYTNAGYATASIPAFASQNAARTGILNNLFPYDAKTNDFTYISAQSWGVRRFMDALEVVAADGKVLFPEINSKQVMTMGLSIGGKLSLAMAAFEPRIAIGGSDQSGQFGAASIRLGYDGRVYPWRMGQSNESMPAASQSSGSWTSLNLQEM</sequence>
<accession>A0ABS7C208</accession>
<evidence type="ECO:0000313" key="8">
    <source>
        <dbReference type="EMBL" id="MBW7454931.1"/>
    </source>
</evidence>
<evidence type="ECO:0000256" key="5">
    <source>
        <dbReference type="SAM" id="MobiDB-lite"/>
    </source>
</evidence>
<dbReference type="Proteomes" id="UP001519887">
    <property type="component" value="Unassembled WGS sequence"/>
</dbReference>
<dbReference type="SUPFAM" id="SSF53474">
    <property type="entry name" value="alpha/beta-Hydrolases"/>
    <property type="match status" value="1"/>
</dbReference>
<feature type="chain" id="PRO_5046465543" evidence="6">
    <location>
        <begin position="25"/>
        <end position="384"/>
    </location>
</feature>
<dbReference type="InterPro" id="IPR054579">
    <property type="entry name" value="GCE-like_dom"/>
</dbReference>
<dbReference type="InterPro" id="IPR013378">
    <property type="entry name" value="InlB-like_B-rpt"/>
</dbReference>
<feature type="non-terminal residue" evidence="8">
    <location>
        <position position="384"/>
    </location>
</feature>
<evidence type="ECO:0000256" key="3">
    <source>
        <dbReference type="ARBA" id="ARBA00022729"/>
    </source>
</evidence>
<dbReference type="InterPro" id="IPR029058">
    <property type="entry name" value="AB_hydrolase_fold"/>
</dbReference>
<keyword evidence="3 6" id="KW-0732">Signal</keyword>
<evidence type="ECO:0000256" key="1">
    <source>
        <dbReference type="ARBA" id="ARBA00004196"/>
    </source>
</evidence>
<gene>
    <name evidence="8" type="ORF">K0U00_12890</name>
</gene>
<reference evidence="8 9" key="1">
    <citation type="submission" date="2021-07" db="EMBL/GenBank/DDBJ databases">
        <title>Paenibacillus radiodurans sp. nov., isolated from the southeastern edge of Tengger Desert.</title>
        <authorList>
            <person name="Zhang G."/>
        </authorList>
    </citation>
    <scope>NUCLEOTIDE SEQUENCE [LARGE SCALE GENOMIC DNA]</scope>
    <source>
        <strain evidence="8 9">CCM 7311</strain>
    </source>
</reference>
<evidence type="ECO:0000256" key="6">
    <source>
        <dbReference type="SAM" id="SignalP"/>
    </source>
</evidence>
<comment type="caution">
    <text evidence="8">The sequence shown here is derived from an EMBL/GenBank/DDBJ whole genome shotgun (WGS) entry which is preliminary data.</text>
</comment>
<feature type="region of interest" description="Disordered" evidence="5">
    <location>
        <begin position="364"/>
        <end position="384"/>
    </location>
</feature>
<organism evidence="8 9">
    <name type="scientific">Paenibacillus sepulcri</name>
    <dbReference type="NCBI Taxonomy" id="359917"/>
    <lineage>
        <taxon>Bacteria</taxon>
        <taxon>Bacillati</taxon>
        <taxon>Bacillota</taxon>
        <taxon>Bacilli</taxon>
        <taxon>Bacillales</taxon>
        <taxon>Paenibacillaceae</taxon>
        <taxon>Paenibacillus</taxon>
    </lineage>
</organism>
<keyword evidence="4" id="KW-0378">Hydrolase</keyword>
<evidence type="ECO:0000256" key="2">
    <source>
        <dbReference type="ARBA" id="ARBA00022487"/>
    </source>
</evidence>
<dbReference type="EMBL" id="JAHZIK010000275">
    <property type="protein sequence ID" value="MBW7454931.1"/>
    <property type="molecule type" value="Genomic_DNA"/>
</dbReference>
<dbReference type="Gene3D" id="2.60.40.4270">
    <property type="entry name" value="Listeria-Bacteroides repeat domain"/>
    <property type="match status" value="1"/>
</dbReference>
<name>A0ABS7C208_9BACL</name>
<evidence type="ECO:0000313" key="9">
    <source>
        <dbReference type="Proteomes" id="UP001519887"/>
    </source>
</evidence>
<dbReference type="Pfam" id="PF22244">
    <property type="entry name" value="GCE_fung"/>
    <property type="match status" value="1"/>
</dbReference>
<comment type="subcellular location">
    <subcellularLocation>
        <location evidence="1">Cell envelope</location>
    </subcellularLocation>
</comment>
<keyword evidence="2" id="KW-0719">Serine esterase</keyword>